<evidence type="ECO:0000256" key="3">
    <source>
        <dbReference type="ARBA" id="ARBA00007812"/>
    </source>
</evidence>
<reference evidence="16" key="1">
    <citation type="submission" date="2016-09" db="EMBL/GenBank/DDBJ databases">
        <authorList>
            <person name="Capua I."/>
            <person name="De Benedictis P."/>
            <person name="Joannis T."/>
            <person name="Lombin L.H."/>
            <person name="Cattoli G."/>
        </authorList>
    </citation>
    <scope>NUCLEOTIDE SEQUENCE</scope>
    <source>
        <strain evidence="16">B9</strain>
    </source>
</reference>
<dbReference type="GO" id="GO:0000287">
    <property type="term" value="F:magnesium ion binding"/>
    <property type="evidence" value="ECO:0007669"/>
    <property type="project" value="InterPro"/>
</dbReference>
<dbReference type="InterPro" id="IPR012001">
    <property type="entry name" value="Thiamin_PyroP_enz_TPP-bd_dom"/>
</dbReference>
<comment type="cofactor">
    <cofactor evidence="1">
        <name>Mg(2+)</name>
        <dbReference type="ChEBI" id="CHEBI:18420"/>
    </cofactor>
</comment>
<feature type="domain" description="Thiamine pyrophosphate enzyme central" evidence="13">
    <location>
        <begin position="215"/>
        <end position="353"/>
    </location>
</feature>
<comment type="cofactor">
    <cofactor evidence="2">
        <name>thiamine diphosphate</name>
        <dbReference type="ChEBI" id="CHEBI:58937"/>
    </cofactor>
</comment>
<dbReference type="InterPro" id="IPR011766">
    <property type="entry name" value="TPP_enzyme_TPP-bd"/>
</dbReference>
<dbReference type="Pfam" id="PF00205">
    <property type="entry name" value="TPP_enzyme_M"/>
    <property type="match status" value="1"/>
</dbReference>
<dbReference type="SUPFAM" id="SSF52467">
    <property type="entry name" value="DHS-like NAD/FAD-binding domain"/>
    <property type="match status" value="1"/>
</dbReference>
<dbReference type="Gene3D" id="3.40.50.970">
    <property type="match status" value="2"/>
</dbReference>
<dbReference type="GO" id="GO:0019529">
    <property type="term" value="P:taurine catabolic process"/>
    <property type="evidence" value="ECO:0007669"/>
    <property type="project" value="UniProtKB-UniRule"/>
</dbReference>
<evidence type="ECO:0000256" key="6">
    <source>
        <dbReference type="ARBA" id="ARBA00022723"/>
    </source>
</evidence>
<dbReference type="PANTHER" id="PTHR18968:SF166">
    <property type="entry name" value="2-HYDROXYACYL-COA LYASE 2"/>
    <property type="match status" value="1"/>
</dbReference>
<evidence type="ECO:0000256" key="4">
    <source>
        <dbReference type="ARBA" id="ARBA00012971"/>
    </source>
</evidence>
<accession>A0A1K0J7I8</accession>
<dbReference type="InterPro" id="IPR029061">
    <property type="entry name" value="THDP-binding"/>
</dbReference>
<dbReference type="GO" id="GO:0050487">
    <property type="term" value="F:sulfoacetaldehyde acetyltransferase activity"/>
    <property type="evidence" value="ECO:0007669"/>
    <property type="project" value="UniProtKB-UniRule"/>
</dbReference>
<dbReference type="AlphaFoldDB" id="A0A1K0J7I8"/>
<dbReference type="InterPro" id="IPR012000">
    <property type="entry name" value="Thiamin_PyroP_enz_cen_dom"/>
</dbReference>
<dbReference type="CDD" id="cd02013">
    <property type="entry name" value="TPP_Xsc_like"/>
    <property type="match status" value="1"/>
</dbReference>
<dbReference type="InterPro" id="IPR029035">
    <property type="entry name" value="DHS-like_NAD/FAD-binding_dom"/>
</dbReference>
<evidence type="ECO:0000256" key="2">
    <source>
        <dbReference type="ARBA" id="ARBA00001964"/>
    </source>
</evidence>
<evidence type="ECO:0000256" key="8">
    <source>
        <dbReference type="ARBA" id="ARBA00023052"/>
    </source>
</evidence>
<evidence type="ECO:0000256" key="7">
    <source>
        <dbReference type="ARBA" id="ARBA00022842"/>
    </source>
</evidence>
<evidence type="ECO:0000256" key="1">
    <source>
        <dbReference type="ARBA" id="ARBA00001946"/>
    </source>
</evidence>
<dbReference type="InterPro" id="IPR017820">
    <property type="entry name" value="Sulphoacetald_Actrfrase"/>
</dbReference>
<dbReference type="GO" id="GO:0030976">
    <property type="term" value="F:thiamine pyrophosphate binding"/>
    <property type="evidence" value="ECO:0007669"/>
    <property type="project" value="InterPro"/>
</dbReference>
<dbReference type="PANTHER" id="PTHR18968">
    <property type="entry name" value="THIAMINE PYROPHOSPHATE ENZYMES"/>
    <property type="match status" value="1"/>
</dbReference>
<feature type="region of interest" description="Disordered" evidence="12">
    <location>
        <begin position="1"/>
        <end position="31"/>
    </location>
</feature>
<organism evidence="16">
    <name type="scientific">Cupriavidus necator</name>
    <name type="common">Alcaligenes eutrophus</name>
    <name type="synonym">Ralstonia eutropha</name>
    <dbReference type="NCBI Taxonomy" id="106590"/>
    <lineage>
        <taxon>Bacteria</taxon>
        <taxon>Pseudomonadati</taxon>
        <taxon>Pseudomonadota</taxon>
        <taxon>Betaproteobacteria</taxon>
        <taxon>Burkholderiales</taxon>
        <taxon>Burkholderiaceae</taxon>
        <taxon>Cupriavidus</taxon>
    </lineage>
</organism>
<dbReference type="GO" id="GO:0005948">
    <property type="term" value="C:acetolactate synthase complex"/>
    <property type="evidence" value="ECO:0007669"/>
    <property type="project" value="TreeGrafter"/>
</dbReference>
<keyword evidence="9 16" id="KW-0012">Acyltransferase</keyword>
<evidence type="ECO:0000259" key="13">
    <source>
        <dbReference type="Pfam" id="PF00205"/>
    </source>
</evidence>
<dbReference type="GO" id="GO:0050660">
    <property type="term" value="F:flavin adenine dinucleotide binding"/>
    <property type="evidence" value="ECO:0007669"/>
    <property type="project" value="TreeGrafter"/>
</dbReference>
<dbReference type="EC" id="2.3.3.15" evidence="4 10"/>
<dbReference type="GO" id="GO:0009097">
    <property type="term" value="P:isoleucine biosynthetic process"/>
    <property type="evidence" value="ECO:0007669"/>
    <property type="project" value="TreeGrafter"/>
</dbReference>
<evidence type="ECO:0000256" key="9">
    <source>
        <dbReference type="ARBA" id="ARBA00023315"/>
    </source>
</evidence>
<dbReference type="EMBL" id="FMSH01000043">
    <property type="protein sequence ID" value="SCU73895.1"/>
    <property type="molecule type" value="Genomic_DNA"/>
</dbReference>
<proteinExistence type="inferred from homology"/>
<comment type="similarity">
    <text evidence="3 11">Belongs to the TPP enzyme family.</text>
</comment>
<dbReference type="NCBIfam" id="NF005713">
    <property type="entry name" value="PRK07525.1"/>
    <property type="match status" value="1"/>
</dbReference>
<keyword evidence="6" id="KW-0479">Metal-binding</keyword>
<evidence type="ECO:0000256" key="11">
    <source>
        <dbReference type="RuleBase" id="RU362132"/>
    </source>
</evidence>
<evidence type="ECO:0000259" key="15">
    <source>
        <dbReference type="Pfam" id="PF02776"/>
    </source>
</evidence>
<feature type="domain" description="Thiamine pyrophosphate enzyme TPP-binding" evidence="14">
    <location>
        <begin position="438"/>
        <end position="589"/>
    </location>
</feature>
<dbReference type="GO" id="GO:0009099">
    <property type="term" value="P:L-valine biosynthetic process"/>
    <property type="evidence" value="ECO:0007669"/>
    <property type="project" value="TreeGrafter"/>
</dbReference>
<feature type="compositionally biased region" description="Polar residues" evidence="12">
    <location>
        <begin position="1"/>
        <end position="11"/>
    </location>
</feature>
<dbReference type="NCBIfam" id="TIGR03457">
    <property type="entry name" value="sulphoacet_xsc"/>
    <property type="match status" value="1"/>
</dbReference>
<keyword evidence="5 16" id="KW-0808">Transferase</keyword>
<keyword evidence="8 11" id="KW-0786">Thiamine pyrophosphate</keyword>
<evidence type="ECO:0000256" key="5">
    <source>
        <dbReference type="ARBA" id="ARBA00022679"/>
    </source>
</evidence>
<evidence type="ECO:0000256" key="12">
    <source>
        <dbReference type="SAM" id="MobiDB-lite"/>
    </source>
</evidence>
<dbReference type="Gene3D" id="3.40.50.1220">
    <property type="entry name" value="TPP-binding domain"/>
    <property type="match status" value="1"/>
</dbReference>
<sequence>MRDLDTTSNPAVSGGSAAAKESQVPAGPQTMTPSEAFVETLAANGVTDMFGIMGSAFMDAMDIFAPAGIRLIPVVHEQGAGHMADGYARVSGRHGVVIGQNGPGISNCVTSIAAAYWAHSPVVIVTPEAGTMGIGLGGFQEANQLPMFQEFTKYQGHVTNPARMAEFTARCFDRATAEMGPTQLNIPRDHFYGKVNVEIPQPRRLDRGPGGEQSLNEAADLLANAKFPVIISGGGVVMADAIEECKALAERLGAPVVNSYLHNDSFPASHPLWCGPLGYQGSKAAMKLISRADVVIALGSRLGPFGTLPQHGMDYWPKNAKIIQIDADHKMLGLVKKISVGICGDAKAAAVALSQRLAGRTLACDASREARATDIANEKAAWEKELDDWTHERDPYSLDMIEEQKQERTPTGGQYLHPRQVLRELEKAMPEDVMVSTDIGNINSVANSYLRFEKPRSFFAAMSWGNCGYAFPTIIGAKVAAPHRPAVSYAGDGAWGMSLMETMTCVRHNIPVTAVVFHNRQWGAEKKNQVDFYNRRFVAGELDNQSFADIARAMGAEGIVVDRLEDVGPALKRAIDLQMNHGKTTIIEIMCTRELGDPFRRDALAKPVRYLDKYKDYV</sequence>
<name>A0A1K0J7I8_CUPNE</name>
<feature type="domain" description="Thiamine pyrophosphate enzyme N-terminal TPP-binding" evidence="15">
    <location>
        <begin position="31"/>
        <end position="146"/>
    </location>
</feature>
<keyword evidence="7" id="KW-0460">Magnesium</keyword>
<protein>
    <recommendedName>
        <fullName evidence="4 10">Sulfoacetaldehyde acetyltransferase</fullName>
        <ecNumber evidence="4 10">2.3.3.15</ecNumber>
    </recommendedName>
</protein>
<dbReference type="Pfam" id="PF02776">
    <property type="entry name" value="TPP_enzyme_N"/>
    <property type="match status" value="1"/>
</dbReference>
<evidence type="ECO:0000259" key="14">
    <source>
        <dbReference type="Pfam" id="PF02775"/>
    </source>
</evidence>
<dbReference type="GO" id="GO:0003984">
    <property type="term" value="F:acetolactate synthase activity"/>
    <property type="evidence" value="ECO:0007669"/>
    <property type="project" value="TreeGrafter"/>
</dbReference>
<evidence type="ECO:0000256" key="10">
    <source>
        <dbReference type="NCBIfam" id="TIGR03457"/>
    </source>
</evidence>
<dbReference type="Pfam" id="PF02775">
    <property type="entry name" value="TPP_enzyme_C"/>
    <property type="match status" value="1"/>
</dbReference>
<dbReference type="CDD" id="cd07035">
    <property type="entry name" value="TPP_PYR_POX_like"/>
    <property type="match status" value="1"/>
</dbReference>
<evidence type="ECO:0000313" key="16">
    <source>
        <dbReference type="EMBL" id="SCU73895.1"/>
    </source>
</evidence>
<dbReference type="InterPro" id="IPR045229">
    <property type="entry name" value="TPP_enz"/>
</dbReference>
<dbReference type="SUPFAM" id="SSF52518">
    <property type="entry name" value="Thiamin diphosphate-binding fold (THDP-binding)"/>
    <property type="match status" value="2"/>
</dbReference>
<gene>
    <name evidence="16" type="primary">xsc</name>
    <name evidence="16" type="ORF">CNECB9_1370003</name>
</gene>